<dbReference type="GO" id="GO:0004799">
    <property type="term" value="F:thymidylate synthase activity"/>
    <property type="evidence" value="ECO:0007669"/>
    <property type="project" value="UniProtKB-UniRule"/>
</dbReference>
<comment type="similarity">
    <text evidence="4">Belongs to the thymidylate synthase family. Bacterial-type ThyA subfamily.</text>
</comment>
<feature type="binding site" description="in other chain" evidence="4">
    <location>
        <position position="202"/>
    </location>
    <ligand>
        <name>dUMP</name>
        <dbReference type="ChEBI" id="CHEBI:246422"/>
        <note>ligand shared between dimeric partners</note>
    </ligand>
</feature>
<dbReference type="InterPro" id="IPR036926">
    <property type="entry name" value="Thymidate_synth/dCMP_Mease_sf"/>
</dbReference>
<dbReference type="GO" id="GO:0006235">
    <property type="term" value="P:dTTP biosynthetic process"/>
    <property type="evidence" value="ECO:0007669"/>
    <property type="project" value="UniProtKB-UniRule"/>
</dbReference>
<dbReference type="InterPro" id="IPR045097">
    <property type="entry name" value="Thymidate_synth/dCMP_Mease"/>
</dbReference>
<dbReference type="AlphaFoldDB" id="A0A1F5R0X4"/>
<dbReference type="Gene3D" id="3.30.572.10">
    <property type="entry name" value="Thymidylate synthase/dCMP hydroxymethylase domain"/>
    <property type="match status" value="1"/>
</dbReference>
<dbReference type="PANTHER" id="PTHR11548">
    <property type="entry name" value="THYMIDYLATE SYNTHASE 1"/>
    <property type="match status" value="1"/>
</dbReference>
<comment type="function">
    <text evidence="4">Catalyzes the reductive methylation of 2'-deoxyuridine-5'-monophosphate (dUMP) to 2'-deoxythymidine-5'-monophosphate (dTMP) while utilizing 5,10-methylenetetrahydrofolate (mTHF) as the methyl donor and reductant in the reaction, yielding dihydrofolate (DHF) as a by-product. This enzymatic reaction provides an intracellular de novo source of dTMP, an essential precursor for DNA biosynthesis.</text>
</comment>
<comment type="caution">
    <text evidence="4">Lacks conserved residue(s) required for the propagation of feature annotation.</text>
</comment>
<gene>
    <name evidence="4" type="primary">thyA</name>
    <name evidence="6" type="ORF">A2024_05040</name>
</gene>
<accession>A0A1F5R0X4</accession>
<comment type="pathway">
    <text evidence="4">Pyrimidine metabolism; dTTP biosynthesis.</text>
</comment>
<evidence type="ECO:0000256" key="3">
    <source>
        <dbReference type="ARBA" id="ARBA00022679"/>
    </source>
</evidence>
<comment type="caution">
    <text evidence="6">The sequence shown here is derived from an EMBL/GenBank/DDBJ whole genome shotgun (WGS) entry which is preliminary data.</text>
</comment>
<reference evidence="6 7" key="1">
    <citation type="journal article" date="2016" name="Nat. Commun.">
        <title>Thousands of microbial genomes shed light on interconnected biogeochemical processes in an aquifer system.</title>
        <authorList>
            <person name="Anantharaman K."/>
            <person name="Brown C.T."/>
            <person name="Hug L.A."/>
            <person name="Sharon I."/>
            <person name="Castelle C.J."/>
            <person name="Probst A.J."/>
            <person name="Thomas B.C."/>
            <person name="Singh A."/>
            <person name="Wilkins M.J."/>
            <person name="Karaoz U."/>
            <person name="Brodie E.L."/>
            <person name="Williams K.H."/>
            <person name="Hubbard S.S."/>
            <person name="Banfield J.F."/>
        </authorList>
    </citation>
    <scope>NUCLEOTIDE SEQUENCE [LARGE SCALE GENOMIC DNA]</scope>
</reference>
<organism evidence="6 7">
    <name type="scientific">Candidatus Edwardsbacteria bacterium GWF2_54_11</name>
    <dbReference type="NCBI Taxonomy" id="1817851"/>
    <lineage>
        <taxon>Bacteria</taxon>
        <taxon>Candidatus Edwardsiibacteriota</taxon>
    </lineage>
</organism>
<feature type="binding site" description="in other chain" evidence="4">
    <location>
        <begin position="232"/>
        <end position="234"/>
    </location>
    <ligand>
        <name>dUMP</name>
        <dbReference type="ChEBI" id="CHEBI:246422"/>
        <note>ligand shared between dimeric partners</note>
    </ligand>
</feature>
<comment type="subunit">
    <text evidence="4">Homodimer.</text>
</comment>
<dbReference type="UniPathway" id="UPA00575"/>
<feature type="binding site" evidence="4">
    <location>
        <begin position="151"/>
        <end position="152"/>
    </location>
    <ligand>
        <name>dUMP</name>
        <dbReference type="ChEBI" id="CHEBI:246422"/>
        <note>ligand shared between dimeric partners</note>
    </ligand>
</feature>
<feature type="binding site" evidence="4">
    <location>
        <position position="194"/>
    </location>
    <ligand>
        <name>(6R)-5,10-methylene-5,6,7,8-tetrahydrofolate</name>
        <dbReference type="ChEBI" id="CHEBI:15636"/>
    </ligand>
</feature>
<dbReference type="SUPFAM" id="SSF55831">
    <property type="entry name" value="Thymidylate synthase/dCMP hydroxymethylase"/>
    <property type="match status" value="1"/>
</dbReference>
<dbReference type="CDD" id="cd00351">
    <property type="entry name" value="TS_Pyrimidine_HMase"/>
    <property type="match status" value="1"/>
</dbReference>
<evidence type="ECO:0000256" key="1">
    <source>
        <dbReference type="ARBA" id="ARBA00011947"/>
    </source>
</evidence>
<feature type="binding site" evidence="4">
    <location>
        <position position="286"/>
    </location>
    <ligand>
        <name>(6R)-5,10-methylene-5,6,7,8-tetrahydrofolate</name>
        <dbReference type="ChEBI" id="CHEBI:15636"/>
    </ligand>
</feature>
<dbReference type="InterPro" id="IPR023451">
    <property type="entry name" value="Thymidate_synth/dCMP_Mease_dom"/>
</dbReference>
<proteinExistence type="inferred from homology"/>
<feature type="binding site" description="in other chain" evidence="4">
    <location>
        <begin position="191"/>
        <end position="194"/>
    </location>
    <ligand>
        <name>dUMP</name>
        <dbReference type="ChEBI" id="CHEBI:246422"/>
        <note>ligand shared between dimeric partners</note>
    </ligand>
</feature>
<dbReference type="EMBL" id="MFFM01000049">
    <property type="protein sequence ID" value="OGF08095.1"/>
    <property type="molecule type" value="Genomic_DNA"/>
</dbReference>
<feature type="active site" description="Nucleophile" evidence="4">
    <location>
        <position position="171"/>
    </location>
</feature>
<dbReference type="Pfam" id="PF00303">
    <property type="entry name" value="Thymidylat_synt"/>
    <property type="match status" value="1"/>
</dbReference>
<evidence type="ECO:0000259" key="5">
    <source>
        <dbReference type="Pfam" id="PF00303"/>
    </source>
</evidence>
<keyword evidence="4" id="KW-0963">Cytoplasm</keyword>
<dbReference type="Proteomes" id="UP000177230">
    <property type="component" value="Unassembled WGS sequence"/>
</dbReference>
<dbReference type="InterPro" id="IPR000398">
    <property type="entry name" value="Thymidylate_synthase"/>
</dbReference>
<dbReference type="PANTHER" id="PTHR11548:SF1">
    <property type="entry name" value="THYMIDYLATE SYNTHASE 1"/>
    <property type="match status" value="1"/>
</dbReference>
<comment type="subcellular location">
    <subcellularLocation>
        <location evidence="4">Cytoplasm</location>
    </subcellularLocation>
</comment>
<dbReference type="GO" id="GO:0006231">
    <property type="term" value="P:dTMP biosynthetic process"/>
    <property type="evidence" value="ECO:0007669"/>
    <property type="project" value="UniProtKB-UniRule"/>
</dbReference>
<keyword evidence="2 4" id="KW-0489">Methyltransferase</keyword>
<evidence type="ECO:0000256" key="4">
    <source>
        <dbReference type="HAMAP-Rule" id="MF_00008"/>
    </source>
</evidence>
<dbReference type="EC" id="2.1.1.45" evidence="1 4"/>
<dbReference type="GO" id="GO:0032259">
    <property type="term" value="P:methylation"/>
    <property type="evidence" value="ECO:0007669"/>
    <property type="project" value="UniProtKB-KW"/>
</dbReference>
<protein>
    <recommendedName>
        <fullName evidence="1 4">Thymidylate synthase</fullName>
        <shortName evidence="4">TS</shortName>
        <shortName evidence="4">TSase</shortName>
        <ecNumber evidence="1 4">2.1.1.45</ecNumber>
    </recommendedName>
</protein>
<feature type="binding site" description="in other chain" evidence="4">
    <location>
        <position position="21"/>
    </location>
    <ligand>
        <name>dUMP</name>
        <dbReference type="ChEBI" id="CHEBI:246422"/>
        <note>ligand shared between dimeric partners</note>
    </ligand>
</feature>
<evidence type="ECO:0000313" key="7">
    <source>
        <dbReference type="Proteomes" id="UP000177230"/>
    </source>
</evidence>
<sequence length="287" mass="33101">MREYLDLVKYVLDNGTVQKNRTGVSTYSCFGVFYKIDLQQGYPLLTTKQMYFNSMLHELLWYLSGQAHIRDLKTKTKIWDAWADADGRLETAYGRFWRRYPVPDSGVEGEKWGQRWTSMDPDSGGKVFDQIRYVVDILREIKENPTTPNLRRMVVSAWHPGNAAQSRLPPCHYTFCFSVSGDQLNCHLTQRSGDIALGIPFNLACYSLLTMMLAQETGYQAGEFAHTIIDAHIYENHLPGLKLQLEREPRPLPRVRIADKPLFDLKYEDVTLEDYQPHPGIKFEVAV</sequence>
<keyword evidence="3 4" id="KW-0808">Transferase</keyword>
<evidence type="ECO:0000256" key="2">
    <source>
        <dbReference type="ARBA" id="ARBA00022603"/>
    </source>
</evidence>
<dbReference type="PRINTS" id="PR00108">
    <property type="entry name" value="THYMDSNTHASE"/>
</dbReference>
<comment type="catalytic activity">
    <reaction evidence="4">
        <text>dUMP + (6R)-5,10-methylene-5,6,7,8-tetrahydrofolate = 7,8-dihydrofolate + dTMP</text>
        <dbReference type="Rhea" id="RHEA:12104"/>
        <dbReference type="ChEBI" id="CHEBI:15636"/>
        <dbReference type="ChEBI" id="CHEBI:57451"/>
        <dbReference type="ChEBI" id="CHEBI:63528"/>
        <dbReference type="ChEBI" id="CHEBI:246422"/>
        <dbReference type="EC" id="2.1.1.45"/>
    </reaction>
</comment>
<dbReference type="GO" id="GO:0005829">
    <property type="term" value="C:cytosol"/>
    <property type="evidence" value="ECO:0007669"/>
    <property type="project" value="TreeGrafter"/>
</dbReference>
<dbReference type="NCBIfam" id="TIGR03284">
    <property type="entry name" value="thym_sym"/>
    <property type="match status" value="1"/>
</dbReference>
<evidence type="ECO:0000313" key="6">
    <source>
        <dbReference type="EMBL" id="OGF08095.1"/>
    </source>
</evidence>
<dbReference type="HAMAP" id="MF_00008">
    <property type="entry name" value="Thymidy_synth_bact"/>
    <property type="match status" value="1"/>
</dbReference>
<name>A0A1F5R0X4_9BACT</name>
<keyword evidence="4" id="KW-0545">Nucleotide biosynthesis</keyword>
<feature type="domain" description="Thymidylate synthase/dCMP hydroxymethylase" evidence="5">
    <location>
        <begin position="3"/>
        <end position="287"/>
    </location>
</feature>